<feature type="transmembrane region" description="Helical" evidence="2">
    <location>
        <begin position="247"/>
        <end position="272"/>
    </location>
</feature>
<accession>A0ABW0MYK5</accession>
<feature type="compositionally biased region" description="Pro residues" evidence="1">
    <location>
        <begin position="147"/>
        <end position="167"/>
    </location>
</feature>
<evidence type="ECO:0000313" key="4">
    <source>
        <dbReference type="Proteomes" id="UP001595956"/>
    </source>
</evidence>
<reference evidence="4" key="1">
    <citation type="journal article" date="2019" name="Int. J. Syst. Evol. Microbiol.">
        <title>The Global Catalogue of Microorganisms (GCM) 10K type strain sequencing project: providing services to taxonomists for standard genome sequencing and annotation.</title>
        <authorList>
            <consortium name="The Broad Institute Genomics Platform"/>
            <consortium name="The Broad Institute Genome Sequencing Center for Infectious Disease"/>
            <person name="Wu L."/>
            <person name="Ma J."/>
        </authorList>
    </citation>
    <scope>NUCLEOTIDE SEQUENCE [LARGE SCALE GENOMIC DNA]</scope>
    <source>
        <strain evidence="4">KACC 13778</strain>
    </source>
</reference>
<organism evidence="3 4">
    <name type="scientific">Nocardioides caricicola</name>
    <dbReference type="NCBI Taxonomy" id="634770"/>
    <lineage>
        <taxon>Bacteria</taxon>
        <taxon>Bacillati</taxon>
        <taxon>Actinomycetota</taxon>
        <taxon>Actinomycetes</taxon>
        <taxon>Propionibacteriales</taxon>
        <taxon>Nocardioidaceae</taxon>
        <taxon>Nocardioides</taxon>
    </lineage>
</organism>
<feature type="transmembrane region" description="Helical" evidence="2">
    <location>
        <begin position="292"/>
        <end position="321"/>
    </location>
</feature>
<dbReference type="Proteomes" id="UP001595956">
    <property type="component" value="Unassembled WGS sequence"/>
</dbReference>
<evidence type="ECO:0008006" key="5">
    <source>
        <dbReference type="Google" id="ProtNLM"/>
    </source>
</evidence>
<gene>
    <name evidence="3" type="ORF">ACFPKY_02575</name>
</gene>
<feature type="transmembrane region" description="Helical" evidence="2">
    <location>
        <begin position="12"/>
        <end position="31"/>
    </location>
</feature>
<feature type="transmembrane region" description="Helical" evidence="2">
    <location>
        <begin position="194"/>
        <end position="222"/>
    </location>
</feature>
<keyword evidence="4" id="KW-1185">Reference proteome</keyword>
<dbReference type="EMBL" id="JBHSMD010000001">
    <property type="protein sequence ID" value="MFC5491964.1"/>
    <property type="molecule type" value="Genomic_DNA"/>
</dbReference>
<protein>
    <recommendedName>
        <fullName evidence="5">DUF4064 domain-containing protein</fullName>
    </recommendedName>
</protein>
<feature type="transmembrane region" description="Helical" evidence="2">
    <location>
        <begin position="103"/>
        <end position="132"/>
    </location>
</feature>
<keyword evidence="2" id="KW-0812">Transmembrane</keyword>
<proteinExistence type="predicted"/>
<name>A0ABW0MYK5_9ACTN</name>
<keyword evidence="2" id="KW-1133">Transmembrane helix</keyword>
<dbReference type="RefSeq" id="WP_345177716.1">
    <property type="nucleotide sequence ID" value="NZ_BAABFQ010000006.1"/>
</dbReference>
<sequence length="333" mass="34873">MSEPSPARPRQVTLAAWLIMVGSVIVVAMVFDQVAGLHTLETRESVEKFLAEPPGADLGIGTDTVLTLLRTVAMVAAGCATAAAILGYHVLRRSRSARMALSVLAVPLFLTGMVTGGFVSSVVAASAAMLWLQPARDWFDGITRPSVPVPAPAPPAQPAQPVPPVQPGQPLQPGQQPPAWPAPYAAAPATRPTAVVWACVLTWVFSSIAILGLVAAAVALALEPQPLLDRAREQNPELTTQGVTDDLLLGVTFAMVGALVLWCLSAIVLAVFTFRRAEWARIMLVICAATAAALSLAGVVLGAFLLVASLIGASAAVALLIRPEVRPWFARQR</sequence>
<feature type="transmembrane region" description="Helical" evidence="2">
    <location>
        <begin position="72"/>
        <end position="91"/>
    </location>
</feature>
<feature type="region of interest" description="Disordered" evidence="1">
    <location>
        <begin position="146"/>
        <end position="184"/>
    </location>
</feature>
<comment type="caution">
    <text evidence="3">The sequence shown here is derived from an EMBL/GenBank/DDBJ whole genome shotgun (WGS) entry which is preliminary data.</text>
</comment>
<evidence type="ECO:0000313" key="3">
    <source>
        <dbReference type="EMBL" id="MFC5491964.1"/>
    </source>
</evidence>
<evidence type="ECO:0000256" key="1">
    <source>
        <dbReference type="SAM" id="MobiDB-lite"/>
    </source>
</evidence>
<dbReference type="PRINTS" id="PR00173">
    <property type="entry name" value="EDTRNSPORT"/>
</dbReference>
<evidence type="ECO:0000256" key="2">
    <source>
        <dbReference type="SAM" id="Phobius"/>
    </source>
</evidence>
<keyword evidence="2" id="KW-0472">Membrane</keyword>